<accession>A0A8J7G0C7</accession>
<dbReference type="GO" id="GO:0008677">
    <property type="term" value="F:2-dehydropantoate 2-reductase activity"/>
    <property type="evidence" value="ECO:0007669"/>
    <property type="project" value="UniProtKB-EC"/>
</dbReference>
<reference evidence="14" key="1">
    <citation type="submission" date="2020-11" db="EMBL/GenBank/DDBJ databases">
        <title>Multidrug resistant novel bacterium Savagea serpentis sp. nov., isolated from the scats of a vine snake (Ahaetulla nasuta).</title>
        <authorList>
            <person name="Venkata Ramana V."/>
            <person name="Vikas Patil S."/>
            <person name="Yogita Lugani V."/>
        </authorList>
    </citation>
    <scope>NUCLEOTIDE SEQUENCE</scope>
    <source>
        <strain evidence="14">SN6</strain>
    </source>
</reference>
<dbReference type="NCBIfam" id="TIGR00745">
    <property type="entry name" value="apbA_panE"/>
    <property type="match status" value="1"/>
</dbReference>
<dbReference type="InterPro" id="IPR050838">
    <property type="entry name" value="Ketopantoate_reductase"/>
</dbReference>
<dbReference type="GO" id="GO:0050661">
    <property type="term" value="F:NADP binding"/>
    <property type="evidence" value="ECO:0007669"/>
    <property type="project" value="TreeGrafter"/>
</dbReference>
<dbReference type="PANTHER" id="PTHR43765:SF2">
    <property type="entry name" value="2-DEHYDROPANTOATE 2-REDUCTASE"/>
    <property type="match status" value="1"/>
</dbReference>
<dbReference type="Pfam" id="PF08546">
    <property type="entry name" value="ApbA_C"/>
    <property type="match status" value="1"/>
</dbReference>
<dbReference type="SUPFAM" id="SSF48179">
    <property type="entry name" value="6-phosphogluconate dehydrogenase C-terminal domain-like"/>
    <property type="match status" value="1"/>
</dbReference>
<evidence type="ECO:0000256" key="4">
    <source>
        <dbReference type="ARBA" id="ARBA00013014"/>
    </source>
</evidence>
<evidence type="ECO:0000256" key="1">
    <source>
        <dbReference type="ARBA" id="ARBA00002919"/>
    </source>
</evidence>
<dbReference type="SUPFAM" id="SSF51735">
    <property type="entry name" value="NAD(P)-binding Rossmann-fold domains"/>
    <property type="match status" value="1"/>
</dbReference>
<dbReference type="GO" id="GO:0005737">
    <property type="term" value="C:cytoplasm"/>
    <property type="evidence" value="ECO:0007669"/>
    <property type="project" value="TreeGrafter"/>
</dbReference>
<keyword evidence="8 11" id="KW-0560">Oxidoreductase</keyword>
<gene>
    <name evidence="14" type="ORF">IRY55_00665</name>
</gene>
<dbReference type="Proteomes" id="UP000622653">
    <property type="component" value="Unassembled WGS sequence"/>
</dbReference>
<dbReference type="InterPro" id="IPR008927">
    <property type="entry name" value="6-PGluconate_DH-like_C_sf"/>
</dbReference>
<evidence type="ECO:0000256" key="2">
    <source>
        <dbReference type="ARBA" id="ARBA00004994"/>
    </source>
</evidence>
<dbReference type="GO" id="GO:0015940">
    <property type="term" value="P:pantothenate biosynthetic process"/>
    <property type="evidence" value="ECO:0007669"/>
    <property type="project" value="UniProtKB-UniPathway"/>
</dbReference>
<dbReference type="InterPro" id="IPR013328">
    <property type="entry name" value="6PGD_dom2"/>
</dbReference>
<evidence type="ECO:0000256" key="11">
    <source>
        <dbReference type="RuleBase" id="RU362068"/>
    </source>
</evidence>
<dbReference type="RefSeq" id="WP_194561332.1">
    <property type="nucleotide sequence ID" value="NZ_JADKPV010000001.1"/>
</dbReference>
<dbReference type="UniPathway" id="UPA00028">
    <property type="reaction ID" value="UER00004"/>
</dbReference>
<sequence>MRQVTIIGGGSLGLLFTHFFTERGWDVHLVVRREEQRESLIKEGLTYHRGGEVQTNAVSVTTALPKNREGLFLYAMKYDDLVPLFNNLPQGPKLFIQNGIAHYDALQNEPNCFFATVEHGAKRLGDVQVLHTGEGRIRLARAKDEPKQGDILQSLEELFIIETIEPEQLLLGKVIINSCINPLTALLRVPNGHLVESISAERAMREVYDELMNVLPSMKKHVPFERVRAVCQQTATNDSSMFVDVQQGRKTELDTIVRPIIERGRLNQIPTPRLHMLYQLLTSLHER</sequence>
<dbReference type="Gene3D" id="3.40.50.720">
    <property type="entry name" value="NAD(P)-binding Rossmann-like Domain"/>
    <property type="match status" value="1"/>
</dbReference>
<dbReference type="EMBL" id="JADKPV010000001">
    <property type="protein sequence ID" value="MBF4499855.1"/>
    <property type="molecule type" value="Genomic_DNA"/>
</dbReference>
<comment type="similarity">
    <text evidence="3 11">Belongs to the ketopantoate reductase family.</text>
</comment>
<dbReference type="InterPro" id="IPR003710">
    <property type="entry name" value="ApbA"/>
</dbReference>
<comment type="pathway">
    <text evidence="2 11">Cofactor biosynthesis; (R)-pantothenate biosynthesis; (R)-pantoate from 3-methyl-2-oxobutanoate: step 2/2.</text>
</comment>
<proteinExistence type="inferred from homology"/>
<comment type="caution">
    <text evidence="14">The sequence shown here is derived from an EMBL/GenBank/DDBJ whole genome shotgun (WGS) entry which is preliminary data.</text>
</comment>
<evidence type="ECO:0000313" key="15">
    <source>
        <dbReference type="Proteomes" id="UP000622653"/>
    </source>
</evidence>
<evidence type="ECO:0000256" key="7">
    <source>
        <dbReference type="ARBA" id="ARBA00022857"/>
    </source>
</evidence>
<feature type="domain" description="Ketopantoate reductase N-terminal" evidence="12">
    <location>
        <begin position="4"/>
        <end position="141"/>
    </location>
</feature>
<evidence type="ECO:0000313" key="14">
    <source>
        <dbReference type="EMBL" id="MBF4499855.1"/>
    </source>
</evidence>
<dbReference type="Pfam" id="PF02558">
    <property type="entry name" value="ApbA"/>
    <property type="match status" value="1"/>
</dbReference>
<evidence type="ECO:0000259" key="12">
    <source>
        <dbReference type="Pfam" id="PF02558"/>
    </source>
</evidence>
<protein>
    <recommendedName>
        <fullName evidence="5 11">2-dehydropantoate 2-reductase</fullName>
        <ecNumber evidence="4 11">1.1.1.169</ecNumber>
    </recommendedName>
    <alternativeName>
        <fullName evidence="9 11">Ketopantoate reductase</fullName>
    </alternativeName>
</protein>
<dbReference type="InterPro" id="IPR013752">
    <property type="entry name" value="KPA_reductase"/>
</dbReference>
<name>A0A8J7G0C7_9BACL</name>
<dbReference type="AlphaFoldDB" id="A0A8J7G0C7"/>
<organism evidence="14 15">
    <name type="scientific">Savagea serpentis</name>
    <dbReference type="NCBI Taxonomy" id="2785297"/>
    <lineage>
        <taxon>Bacteria</taxon>
        <taxon>Bacillati</taxon>
        <taxon>Bacillota</taxon>
        <taxon>Bacilli</taxon>
        <taxon>Bacillales</taxon>
        <taxon>Caryophanaceae</taxon>
        <taxon>Savagea</taxon>
    </lineage>
</organism>
<evidence type="ECO:0000256" key="6">
    <source>
        <dbReference type="ARBA" id="ARBA00022655"/>
    </source>
</evidence>
<evidence type="ECO:0000256" key="5">
    <source>
        <dbReference type="ARBA" id="ARBA00019465"/>
    </source>
</evidence>
<dbReference type="InterPro" id="IPR013332">
    <property type="entry name" value="KPR_N"/>
</dbReference>
<evidence type="ECO:0000256" key="3">
    <source>
        <dbReference type="ARBA" id="ARBA00007870"/>
    </source>
</evidence>
<evidence type="ECO:0000256" key="9">
    <source>
        <dbReference type="ARBA" id="ARBA00032024"/>
    </source>
</evidence>
<feature type="domain" description="Ketopantoate reductase C-terminal" evidence="13">
    <location>
        <begin position="170"/>
        <end position="282"/>
    </location>
</feature>
<dbReference type="InterPro" id="IPR036291">
    <property type="entry name" value="NAD(P)-bd_dom_sf"/>
</dbReference>
<evidence type="ECO:0000259" key="13">
    <source>
        <dbReference type="Pfam" id="PF08546"/>
    </source>
</evidence>
<dbReference type="Gene3D" id="1.10.1040.10">
    <property type="entry name" value="N-(1-d-carboxylethyl)-l-norvaline Dehydrogenase, domain 2"/>
    <property type="match status" value="1"/>
</dbReference>
<dbReference type="EC" id="1.1.1.169" evidence="4 11"/>
<evidence type="ECO:0000256" key="8">
    <source>
        <dbReference type="ARBA" id="ARBA00023002"/>
    </source>
</evidence>
<keyword evidence="6 11" id="KW-0566">Pantothenate biosynthesis</keyword>
<keyword evidence="15" id="KW-1185">Reference proteome</keyword>
<keyword evidence="7 11" id="KW-0521">NADP</keyword>
<comment type="function">
    <text evidence="1 11">Catalyzes the NADPH-dependent reduction of ketopantoate into pantoic acid.</text>
</comment>
<comment type="catalytic activity">
    <reaction evidence="10 11">
        <text>(R)-pantoate + NADP(+) = 2-dehydropantoate + NADPH + H(+)</text>
        <dbReference type="Rhea" id="RHEA:16233"/>
        <dbReference type="ChEBI" id="CHEBI:11561"/>
        <dbReference type="ChEBI" id="CHEBI:15378"/>
        <dbReference type="ChEBI" id="CHEBI:15980"/>
        <dbReference type="ChEBI" id="CHEBI:57783"/>
        <dbReference type="ChEBI" id="CHEBI:58349"/>
        <dbReference type="EC" id="1.1.1.169"/>
    </reaction>
</comment>
<dbReference type="PANTHER" id="PTHR43765">
    <property type="entry name" value="2-DEHYDROPANTOATE 2-REDUCTASE-RELATED"/>
    <property type="match status" value="1"/>
</dbReference>
<evidence type="ECO:0000256" key="10">
    <source>
        <dbReference type="ARBA" id="ARBA00048793"/>
    </source>
</evidence>